<dbReference type="Proteomes" id="UP000784294">
    <property type="component" value="Unassembled WGS sequence"/>
</dbReference>
<evidence type="ECO:0000313" key="2">
    <source>
        <dbReference type="EMBL" id="VEL29914.1"/>
    </source>
</evidence>
<gene>
    <name evidence="2" type="ORF">PXEA_LOCUS23354</name>
</gene>
<dbReference type="Pfam" id="PF22975">
    <property type="entry name" value="EPS8_2nd"/>
    <property type="match status" value="1"/>
</dbReference>
<keyword evidence="3" id="KW-1185">Reference proteome</keyword>
<feature type="domain" description="EPS8 spectrin-like" evidence="1">
    <location>
        <begin position="11"/>
        <end position="112"/>
    </location>
</feature>
<dbReference type="EMBL" id="CAAALY010107575">
    <property type="protein sequence ID" value="VEL29914.1"/>
    <property type="molecule type" value="Genomic_DNA"/>
</dbReference>
<comment type="caution">
    <text evidence="2">The sequence shown here is derived from an EMBL/GenBank/DDBJ whole genome shotgun (WGS) entry which is preliminary data.</text>
</comment>
<evidence type="ECO:0000313" key="3">
    <source>
        <dbReference type="Proteomes" id="UP000784294"/>
    </source>
</evidence>
<name>A0A448X7B7_9PLAT</name>
<evidence type="ECO:0000259" key="1">
    <source>
        <dbReference type="Pfam" id="PF22975"/>
    </source>
</evidence>
<protein>
    <recommendedName>
        <fullName evidence="1">EPS8 spectrin-like domain-containing protein</fullName>
    </recommendedName>
</protein>
<proteinExistence type="predicted"/>
<sequence length="114" mass="13121">MHPSTLERSDIKRYPPLDQAIDAVEKIRYVLNQLALIQNQVVEPNVQQVAERLVNSLRWISRVSASDSIYGPRFPARISEPPFTARTIELLRTRVNASHLEFLKRLGKNWIESG</sequence>
<organism evidence="2 3">
    <name type="scientific">Protopolystoma xenopodis</name>
    <dbReference type="NCBI Taxonomy" id="117903"/>
    <lineage>
        <taxon>Eukaryota</taxon>
        <taxon>Metazoa</taxon>
        <taxon>Spiralia</taxon>
        <taxon>Lophotrochozoa</taxon>
        <taxon>Platyhelminthes</taxon>
        <taxon>Monogenea</taxon>
        <taxon>Polyopisthocotylea</taxon>
        <taxon>Polystomatidea</taxon>
        <taxon>Polystomatidae</taxon>
        <taxon>Protopolystoma</taxon>
    </lineage>
</organism>
<dbReference type="AlphaFoldDB" id="A0A448X7B7"/>
<reference evidence="2" key="1">
    <citation type="submission" date="2018-11" db="EMBL/GenBank/DDBJ databases">
        <authorList>
            <consortium name="Pathogen Informatics"/>
        </authorList>
    </citation>
    <scope>NUCLEOTIDE SEQUENCE</scope>
</reference>
<accession>A0A448X7B7</accession>
<dbReference type="InterPro" id="IPR055093">
    <property type="entry name" value="EPS8_2nd"/>
</dbReference>